<dbReference type="InterPro" id="IPR009061">
    <property type="entry name" value="DNA-bd_dom_put_sf"/>
</dbReference>
<dbReference type="PROSITE" id="PS50937">
    <property type="entry name" value="HTH_MERR_2"/>
    <property type="match status" value="1"/>
</dbReference>
<dbReference type="PANTHER" id="PTHR30204">
    <property type="entry name" value="REDOX-CYCLING DRUG-SENSING TRANSCRIPTIONAL ACTIVATOR SOXR"/>
    <property type="match status" value="1"/>
</dbReference>
<evidence type="ECO:0000313" key="5">
    <source>
        <dbReference type="EMBL" id="HIW71195.1"/>
    </source>
</evidence>
<evidence type="ECO:0000256" key="2">
    <source>
        <dbReference type="ARBA" id="ARBA00023125"/>
    </source>
</evidence>
<dbReference type="Pfam" id="PF13411">
    <property type="entry name" value="MerR_1"/>
    <property type="match status" value="1"/>
</dbReference>
<accession>A0A9D1QPP0</accession>
<dbReference type="PANTHER" id="PTHR30204:SF94">
    <property type="entry name" value="HEAVY METAL-DEPENDENT TRANSCRIPTIONAL REGULATOR HI_0293-RELATED"/>
    <property type="match status" value="1"/>
</dbReference>
<dbReference type="InterPro" id="IPR047057">
    <property type="entry name" value="MerR_fam"/>
</dbReference>
<proteinExistence type="predicted"/>
<dbReference type="Gene3D" id="1.10.1660.10">
    <property type="match status" value="1"/>
</dbReference>
<dbReference type="SMART" id="SM00422">
    <property type="entry name" value="HTH_MERR"/>
    <property type="match status" value="1"/>
</dbReference>
<dbReference type="SUPFAM" id="SSF46955">
    <property type="entry name" value="Putative DNA-binding domain"/>
    <property type="match status" value="1"/>
</dbReference>
<comment type="caution">
    <text evidence="5">The sequence shown here is derived from an EMBL/GenBank/DDBJ whole genome shotgun (WGS) entry which is preliminary data.</text>
</comment>
<protein>
    <submittedName>
        <fullName evidence="5">MerR family transcriptional regulator</fullName>
    </submittedName>
</protein>
<dbReference type="AlphaFoldDB" id="A0A9D1QPP0"/>
<keyword evidence="2" id="KW-0238">DNA-binding</keyword>
<sequence length="133" mass="15510">MKTTEFCRLAHTTRDTLRYYDSLGILKPHRLENTYREYTSADLNTYNIIQNLKSAGLSLTEISQVLLLQAQPITPECRQSVLTMIQDKNDYFTNQYRFFTQLMTIASQMKIAVQNNHQEQLESLIEKLGKLTN</sequence>
<name>A0A9D1QPP0_9LACO</name>
<gene>
    <name evidence="5" type="ORF">H9875_01080</name>
</gene>
<keyword evidence="1" id="KW-0805">Transcription regulation</keyword>
<dbReference type="Proteomes" id="UP000886822">
    <property type="component" value="Unassembled WGS sequence"/>
</dbReference>
<dbReference type="EMBL" id="DXGJ01000009">
    <property type="protein sequence ID" value="HIW71195.1"/>
    <property type="molecule type" value="Genomic_DNA"/>
</dbReference>
<dbReference type="GO" id="GO:0003700">
    <property type="term" value="F:DNA-binding transcription factor activity"/>
    <property type="evidence" value="ECO:0007669"/>
    <property type="project" value="InterPro"/>
</dbReference>
<dbReference type="GO" id="GO:0003677">
    <property type="term" value="F:DNA binding"/>
    <property type="evidence" value="ECO:0007669"/>
    <property type="project" value="UniProtKB-KW"/>
</dbReference>
<evidence type="ECO:0000256" key="3">
    <source>
        <dbReference type="ARBA" id="ARBA00023163"/>
    </source>
</evidence>
<keyword evidence="3" id="KW-0804">Transcription</keyword>
<feature type="domain" description="HTH merR-type" evidence="4">
    <location>
        <begin position="1"/>
        <end position="68"/>
    </location>
</feature>
<dbReference type="InterPro" id="IPR000551">
    <property type="entry name" value="MerR-type_HTH_dom"/>
</dbReference>
<evidence type="ECO:0000313" key="6">
    <source>
        <dbReference type="Proteomes" id="UP000886822"/>
    </source>
</evidence>
<reference evidence="5" key="1">
    <citation type="journal article" date="2021" name="PeerJ">
        <title>Extensive microbial diversity within the chicken gut microbiome revealed by metagenomics and culture.</title>
        <authorList>
            <person name="Gilroy R."/>
            <person name="Ravi A."/>
            <person name="Getino M."/>
            <person name="Pursley I."/>
            <person name="Horton D.L."/>
            <person name="Alikhan N.F."/>
            <person name="Baker D."/>
            <person name="Gharbi K."/>
            <person name="Hall N."/>
            <person name="Watson M."/>
            <person name="Adriaenssens E.M."/>
            <person name="Foster-Nyarko E."/>
            <person name="Jarju S."/>
            <person name="Secka A."/>
            <person name="Antonio M."/>
            <person name="Oren A."/>
            <person name="Chaudhuri R.R."/>
            <person name="La Ragione R."/>
            <person name="Hildebrand F."/>
            <person name="Pallen M.J."/>
        </authorList>
    </citation>
    <scope>NUCLEOTIDE SEQUENCE</scope>
    <source>
        <strain evidence="5">CHK173-259</strain>
    </source>
</reference>
<evidence type="ECO:0000259" key="4">
    <source>
        <dbReference type="PROSITE" id="PS50937"/>
    </source>
</evidence>
<evidence type="ECO:0000256" key="1">
    <source>
        <dbReference type="ARBA" id="ARBA00023015"/>
    </source>
</evidence>
<organism evidence="5 6">
    <name type="scientific">Candidatus Levilactobacillus faecigallinarum</name>
    <dbReference type="NCBI Taxonomy" id="2838638"/>
    <lineage>
        <taxon>Bacteria</taxon>
        <taxon>Bacillati</taxon>
        <taxon>Bacillota</taxon>
        <taxon>Bacilli</taxon>
        <taxon>Lactobacillales</taxon>
        <taxon>Lactobacillaceae</taxon>
        <taxon>Levilactobacillus</taxon>
    </lineage>
</organism>
<reference evidence="5" key="2">
    <citation type="submission" date="2021-04" db="EMBL/GenBank/DDBJ databases">
        <authorList>
            <person name="Gilroy R."/>
        </authorList>
    </citation>
    <scope>NUCLEOTIDE SEQUENCE</scope>
    <source>
        <strain evidence="5">CHK173-259</strain>
    </source>
</reference>